<dbReference type="GO" id="GO:0016020">
    <property type="term" value="C:membrane"/>
    <property type="evidence" value="ECO:0007669"/>
    <property type="project" value="GOC"/>
</dbReference>
<keyword evidence="3" id="KW-1133">Transmembrane helix</keyword>
<keyword evidence="3" id="KW-0472">Membrane</keyword>
<feature type="transmembrane region" description="Helical" evidence="3">
    <location>
        <begin position="74"/>
        <end position="96"/>
    </location>
</feature>
<comment type="caution">
    <text evidence="5">The sequence shown here is derived from an EMBL/GenBank/DDBJ whole genome shotgun (WGS) entry which is preliminary data.</text>
</comment>
<feature type="transmembrane region" description="Helical" evidence="3">
    <location>
        <begin position="165"/>
        <end position="184"/>
    </location>
</feature>
<proteinExistence type="inferred from homology"/>
<evidence type="ECO:0000256" key="2">
    <source>
        <dbReference type="ARBA" id="ARBA00008749"/>
    </source>
</evidence>
<dbReference type="EMBL" id="JAHHIF010000046">
    <property type="protein sequence ID" value="MBW4547668.1"/>
    <property type="molecule type" value="Genomic_DNA"/>
</dbReference>
<accession>A0A951PQA6</accession>
<evidence type="ECO:0000313" key="5">
    <source>
        <dbReference type="EMBL" id="MBW4547668.1"/>
    </source>
</evidence>
<feature type="transmembrane region" description="Helical" evidence="3">
    <location>
        <begin position="46"/>
        <end position="67"/>
    </location>
</feature>
<name>A0A951PQA6_9CYAN</name>
<keyword evidence="5" id="KW-0560">Oxidoreductase</keyword>
<evidence type="ECO:0000313" key="6">
    <source>
        <dbReference type="Proteomes" id="UP000753908"/>
    </source>
</evidence>
<keyword evidence="3" id="KW-0812">Transmembrane</keyword>
<dbReference type="InterPro" id="IPR005804">
    <property type="entry name" value="FA_desaturase_dom"/>
</dbReference>
<dbReference type="PANTHER" id="PTHR12879:SF8">
    <property type="entry name" value="SPHINGOLIPID DELTA(4)-DESATURASE DES1"/>
    <property type="match status" value="1"/>
</dbReference>
<gene>
    <name evidence="5" type="ORF">KME25_24985</name>
</gene>
<dbReference type="PANTHER" id="PTHR12879">
    <property type="entry name" value="SPHINGOLIPID DELTA 4 DESATURASE/C-4 HYDROXYLASE PROTEIN DES2"/>
    <property type="match status" value="1"/>
</dbReference>
<comment type="similarity">
    <text evidence="2">Belongs to the fatty acid desaturase type 2 family.</text>
</comment>
<organism evidence="5 6">
    <name type="scientific">Symplocastrum torsivum CPER-KK1</name>
    <dbReference type="NCBI Taxonomy" id="450513"/>
    <lineage>
        <taxon>Bacteria</taxon>
        <taxon>Bacillati</taxon>
        <taxon>Cyanobacteriota</taxon>
        <taxon>Cyanophyceae</taxon>
        <taxon>Oscillatoriophycideae</taxon>
        <taxon>Oscillatoriales</taxon>
        <taxon>Microcoleaceae</taxon>
        <taxon>Symplocastrum</taxon>
    </lineage>
</organism>
<dbReference type="AlphaFoldDB" id="A0A951PQA6"/>
<protein>
    <submittedName>
        <fullName evidence="5">Fatty acid desaturase</fullName>
        <ecNumber evidence="5">1.14.19.-</ecNumber>
    </submittedName>
</protein>
<reference evidence="5" key="2">
    <citation type="journal article" date="2022" name="Microbiol. Resour. Announc.">
        <title>Metagenome Sequencing to Explore Phylogenomics of Terrestrial Cyanobacteria.</title>
        <authorList>
            <person name="Ward R.D."/>
            <person name="Stajich J.E."/>
            <person name="Johansen J.R."/>
            <person name="Huntemann M."/>
            <person name="Clum A."/>
            <person name="Foster B."/>
            <person name="Foster B."/>
            <person name="Roux S."/>
            <person name="Palaniappan K."/>
            <person name="Varghese N."/>
            <person name="Mukherjee S."/>
            <person name="Reddy T.B.K."/>
            <person name="Daum C."/>
            <person name="Copeland A."/>
            <person name="Chen I.A."/>
            <person name="Ivanova N.N."/>
            <person name="Kyrpides N.C."/>
            <person name="Shapiro N."/>
            <person name="Eloe-Fadrosh E.A."/>
            <person name="Pietrasiak N."/>
        </authorList>
    </citation>
    <scope>NUCLEOTIDE SEQUENCE</scope>
    <source>
        <strain evidence="5">CPER-KK1</strain>
    </source>
</reference>
<dbReference type="GO" id="GO:0042284">
    <property type="term" value="F:sphingolipid delta-4 desaturase activity"/>
    <property type="evidence" value="ECO:0007669"/>
    <property type="project" value="TreeGrafter"/>
</dbReference>
<feature type="domain" description="Fatty acid desaturase" evidence="4">
    <location>
        <begin position="78"/>
        <end position="308"/>
    </location>
</feature>
<evidence type="ECO:0000256" key="3">
    <source>
        <dbReference type="SAM" id="Phobius"/>
    </source>
</evidence>
<comment type="cofactor">
    <cofactor evidence="1">
        <name>Fe(2+)</name>
        <dbReference type="ChEBI" id="CHEBI:29033"/>
    </cofactor>
</comment>
<sequence>MQNNQLAAALSGNLQVVPKASSIDTLEKPKVSAELLTELHCIARHHYRLLTFVMFYAVAASTAFLLAKAIATPWCYVACLPLYLLAAASLHGISLFTHEGVHGVLSNHLQWNRILSILCALPVLQNFSAYKVLHLKHHKHLGIEGDPDHYKNYTQWNGLVFAMHWGRLLIGYPVYIIAIPILGFRQGNVVERLGIAIEVVLLGLMVITVLLSPVPTAFLIHGWLLPMLLINTMVNIRGMSQHTLLERESDLIRGTRTIVTNPVTRFFMCNENYHLEHHLYPAVPWYNLPRLHQELKEELVLQGAPYIPSYFAFVHDFVIASFRRTTVGSVKLKAEV</sequence>
<dbReference type="GO" id="GO:0046513">
    <property type="term" value="P:ceramide biosynthetic process"/>
    <property type="evidence" value="ECO:0007669"/>
    <property type="project" value="TreeGrafter"/>
</dbReference>
<reference evidence="5" key="1">
    <citation type="submission" date="2021-05" db="EMBL/GenBank/DDBJ databases">
        <authorList>
            <person name="Pietrasiak N."/>
            <person name="Ward R."/>
            <person name="Stajich J.E."/>
            <person name="Kurbessoian T."/>
        </authorList>
    </citation>
    <scope>NUCLEOTIDE SEQUENCE</scope>
    <source>
        <strain evidence="5">CPER-KK1</strain>
    </source>
</reference>
<feature type="transmembrane region" description="Helical" evidence="3">
    <location>
        <begin position="193"/>
        <end position="212"/>
    </location>
</feature>
<dbReference type="Proteomes" id="UP000753908">
    <property type="component" value="Unassembled WGS sequence"/>
</dbReference>
<evidence type="ECO:0000259" key="4">
    <source>
        <dbReference type="Pfam" id="PF00487"/>
    </source>
</evidence>
<dbReference type="Pfam" id="PF00487">
    <property type="entry name" value="FA_desaturase"/>
    <property type="match status" value="1"/>
</dbReference>
<evidence type="ECO:0000256" key="1">
    <source>
        <dbReference type="ARBA" id="ARBA00001954"/>
    </source>
</evidence>
<dbReference type="EC" id="1.14.19.-" evidence="5"/>